<dbReference type="CDD" id="cd24032">
    <property type="entry name" value="ASKHA_NBD_TsaB"/>
    <property type="match status" value="1"/>
</dbReference>
<dbReference type="InterPro" id="IPR043129">
    <property type="entry name" value="ATPase_NBD"/>
</dbReference>
<evidence type="ECO:0000313" key="2">
    <source>
        <dbReference type="EMBL" id="EFR55068.1"/>
    </source>
</evidence>
<keyword evidence="3" id="KW-1185">Reference proteome</keyword>
<dbReference type="Proteomes" id="UP000005101">
    <property type="component" value="Unassembled WGS sequence"/>
</dbReference>
<feature type="domain" description="Gcp-like" evidence="1">
    <location>
        <begin position="44"/>
        <end position="176"/>
    </location>
</feature>
<dbReference type="EMBL" id="EQ973216">
    <property type="protein sequence ID" value="EFR55068.1"/>
    <property type="molecule type" value="Genomic_DNA"/>
</dbReference>
<evidence type="ECO:0000259" key="1">
    <source>
        <dbReference type="Pfam" id="PF00814"/>
    </source>
</evidence>
<proteinExistence type="predicted"/>
<name>A0ABN0BQ73_BACFG</name>
<dbReference type="InterPro" id="IPR022496">
    <property type="entry name" value="T6A_TsaB"/>
</dbReference>
<dbReference type="NCBIfam" id="TIGR03725">
    <property type="entry name" value="T6A_YeaZ"/>
    <property type="match status" value="1"/>
</dbReference>
<dbReference type="InterPro" id="IPR000905">
    <property type="entry name" value="Gcp-like_dom"/>
</dbReference>
<organism evidence="2 3">
    <name type="scientific">Bacteroides fragilis 3_1_12</name>
    <dbReference type="NCBI Taxonomy" id="457424"/>
    <lineage>
        <taxon>Bacteria</taxon>
        <taxon>Pseudomonadati</taxon>
        <taxon>Bacteroidota</taxon>
        <taxon>Bacteroidia</taxon>
        <taxon>Bacteroidales</taxon>
        <taxon>Bacteroidaceae</taxon>
        <taxon>Bacteroides</taxon>
    </lineage>
</organism>
<gene>
    <name evidence="2" type="primary">yeaZ</name>
    <name evidence="2" type="ORF">BFAG_03766</name>
</gene>
<reference evidence="2 3" key="1">
    <citation type="submission" date="2008-12" db="EMBL/GenBank/DDBJ databases">
        <title>Annotation of Bacteroides fragilis strain 3_1_12.</title>
        <authorList>
            <consortium name="The Broad Institute Genome Sequencing Platform"/>
            <person name="Ward D."/>
            <person name="Young S.K."/>
            <person name="Kodira C.D."/>
            <person name="Zeng Q."/>
            <person name="Koehrsen M."/>
            <person name="Alvarado L."/>
            <person name="Berlin A."/>
            <person name="Borenstein D."/>
            <person name="Chen Z."/>
            <person name="Engels R."/>
            <person name="Freedman E."/>
            <person name="Gellesch M."/>
            <person name="Goldberg J."/>
            <person name="Griggs A."/>
            <person name="Gujja S."/>
            <person name="Heiman D."/>
            <person name="Hepburn T."/>
            <person name="Howarth C."/>
            <person name="Jen D."/>
            <person name="Larson L."/>
            <person name="Lewis B."/>
            <person name="Mehta T."/>
            <person name="Park D."/>
            <person name="Pearson M."/>
            <person name="Roberts A."/>
            <person name="Saif S."/>
            <person name="Shea T."/>
            <person name="Shenoy N."/>
            <person name="Sisk P."/>
            <person name="Stolte C."/>
            <person name="Sykes S."/>
            <person name="Walk T."/>
            <person name="White J."/>
            <person name="Yandava C."/>
            <person name="Allen-Vercoe E."/>
            <person name="Strauss J."/>
            <person name="Ambrose C."/>
            <person name="Lander E."/>
            <person name="Nusbaum C."/>
            <person name="Galagan J."/>
            <person name="Birren B."/>
        </authorList>
    </citation>
    <scope>NUCLEOTIDE SEQUENCE [LARGE SCALE GENOMIC DNA]</scope>
    <source>
        <strain evidence="2 3">3_1_12</strain>
    </source>
</reference>
<evidence type="ECO:0000313" key="3">
    <source>
        <dbReference type="Proteomes" id="UP000005101"/>
    </source>
</evidence>
<dbReference type="Pfam" id="PF00814">
    <property type="entry name" value="TsaD"/>
    <property type="match status" value="1"/>
</dbReference>
<dbReference type="PANTHER" id="PTHR11735:SF11">
    <property type="entry name" value="TRNA THREONYLCARBAMOYLADENOSINE BIOSYNTHESIS PROTEIN TSAB"/>
    <property type="match status" value="1"/>
</dbReference>
<protein>
    <submittedName>
        <fullName evidence="2">Universal bacterial protein YeaZ</fullName>
    </submittedName>
</protein>
<dbReference type="Gene3D" id="3.30.420.40">
    <property type="match status" value="2"/>
</dbReference>
<accession>A0ABN0BQ73</accession>
<sequence length="238" mass="26422">MRQFNNLIIMSCILHIETSTAVCSVAVSEDGQNIFVKEDLKGPSHAVSLGVFVDEALSFIDSHAIPLDAVAVSCGPGSYTGLRIGVSMAKGICYGRNVPLIGIPTLEVLSVPVLLYHELPEDALICPMIDARRMEVYAAIYDRALNVRREISADIVDENSYLEFLEKHPVYFFGNGAAKCREKITHPNAHFIDDIHPLAKMMFPLAEKAIAINDYKDVAYFEPFYLKEFVASQPKKLL</sequence>
<dbReference type="PANTHER" id="PTHR11735">
    <property type="entry name" value="TRNA N6-ADENOSINE THREONYLCARBAMOYLTRANSFERASE"/>
    <property type="match status" value="1"/>
</dbReference>
<dbReference type="SUPFAM" id="SSF53067">
    <property type="entry name" value="Actin-like ATPase domain"/>
    <property type="match status" value="2"/>
</dbReference>